<gene>
    <name evidence="1" type="ORF">N478_10295</name>
</gene>
<comment type="caution">
    <text evidence="1">The sequence shown here is derived from an EMBL/GenBank/DDBJ whole genome shotgun (WGS) entry which is preliminary data.</text>
</comment>
<protein>
    <submittedName>
        <fullName evidence="1">Uncharacterized protein</fullName>
    </submittedName>
</protein>
<sequence>MKLVFNKKKMKNLSLENKSLPVKNTPQIGGAAGYNSFDICPTYDARCTSNYLSRAC</sequence>
<reference evidence="1 2" key="1">
    <citation type="submission" date="2013-07" db="EMBL/GenBank/DDBJ databases">
        <title>Comparative Genomic and Metabolomic Analysis of Twelve Strains of Pseudoalteromonas luteoviolacea.</title>
        <authorList>
            <person name="Vynne N.G."/>
            <person name="Mansson M."/>
            <person name="Gram L."/>
        </authorList>
    </citation>
    <scope>NUCLEOTIDE SEQUENCE [LARGE SCALE GENOMIC DNA]</scope>
    <source>
        <strain evidence="1 2">S4060-1</strain>
    </source>
</reference>
<dbReference type="PATRIC" id="fig|1365257.3.peg.440"/>
<dbReference type="AlphaFoldDB" id="A0A167PAU2"/>
<dbReference type="RefSeq" id="WP_155734314.1">
    <property type="nucleotide sequence ID" value="NZ_AUXX01000003.1"/>
</dbReference>
<evidence type="ECO:0000313" key="2">
    <source>
        <dbReference type="Proteomes" id="UP000076661"/>
    </source>
</evidence>
<accession>A0A167PAU2</accession>
<dbReference type="EMBL" id="AUXX01000003">
    <property type="protein sequence ID" value="KZN69877.1"/>
    <property type="molecule type" value="Genomic_DNA"/>
</dbReference>
<dbReference type="Proteomes" id="UP000076661">
    <property type="component" value="Unassembled WGS sequence"/>
</dbReference>
<name>A0A167PAU2_9GAMM</name>
<proteinExistence type="predicted"/>
<organism evidence="1 2">
    <name type="scientific">Pseudoalteromonas luteoviolacea S4060-1</name>
    <dbReference type="NCBI Taxonomy" id="1365257"/>
    <lineage>
        <taxon>Bacteria</taxon>
        <taxon>Pseudomonadati</taxon>
        <taxon>Pseudomonadota</taxon>
        <taxon>Gammaproteobacteria</taxon>
        <taxon>Alteromonadales</taxon>
        <taxon>Pseudoalteromonadaceae</taxon>
        <taxon>Pseudoalteromonas</taxon>
    </lineage>
</organism>
<evidence type="ECO:0000313" key="1">
    <source>
        <dbReference type="EMBL" id="KZN69877.1"/>
    </source>
</evidence>